<keyword evidence="6" id="KW-0282">Flagellum</keyword>
<gene>
    <name evidence="6" type="primary">flaB1</name>
    <name evidence="6" type="ordered locus">BN140_1892</name>
</gene>
<evidence type="ECO:0000313" key="7">
    <source>
        <dbReference type="Proteomes" id="UP000009007"/>
    </source>
</evidence>
<organism evidence="6 7">
    <name type="scientific">Methanoculleus bourgensis (strain ATCC 43281 / DSM 3045 / OCM 15 / MS2)</name>
    <name type="common">Methanogenium bourgense</name>
    <dbReference type="NCBI Taxonomy" id="1201294"/>
    <lineage>
        <taxon>Archaea</taxon>
        <taxon>Methanobacteriati</taxon>
        <taxon>Methanobacteriota</taxon>
        <taxon>Stenosarchaea group</taxon>
        <taxon>Methanomicrobia</taxon>
        <taxon>Methanomicrobiales</taxon>
        <taxon>Methanomicrobiaceae</taxon>
        <taxon>Methanoculleus</taxon>
    </lineage>
</organism>
<reference evidence="7" key="1">
    <citation type="journal article" date="2012" name="J. Bacteriol.">
        <title>Complete genome sequence of the hydrogenotrophic, methanogenic archaeon Methanoculleus bourgensis strain MS2T, isolated from a sewage sludge digester.</title>
        <authorList>
            <person name="Maus I."/>
            <person name="Wibberg D."/>
            <person name="Stantscheff R."/>
            <person name="Eikmeyer F.G."/>
            <person name="Seffner A."/>
            <person name="Boelter J."/>
            <person name="Szczepanowski R."/>
            <person name="Blom J."/>
            <person name="Jaenicke S."/>
            <person name="Konig H."/>
            <person name="Puhler A."/>
            <person name="Schluter A."/>
        </authorList>
    </citation>
    <scope>NUCLEOTIDE SEQUENCE [LARGE SCALE GENOMIC DNA]</scope>
    <source>
        <strain evidence="7">ATCC 43281 / DSM 3045 / OCM 15 / MS2</strain>
    </source>
</reference>
<keyword evidence="7" id="KW-1185">Reference proteome</keyword>
<sequence>MNMMKLLKNEDAFTGLEAAIVLIAFIVVAAVFSYVMLGAGFFATQEAQRTVHTGSQQASSSLEIIGNVYGRTTNTTVNATQQGYLEWIEFTVGNTAGGTPIDINQMLVTFVCGEEAQVIPFNGSASIKGVNGTSGKNNETGARDAIIAAANSTKEGAWGVIMTYNDIGINATNATENRNNLLEPGEQFVLAVAFPRNGEGPTVLTPNTRFSVNLQPAVGAAFPIKKTVPSSLYAVNII</sequence>
<keyword evidence="5" id="KW-0812">Transmembrane</keyword>
<comment type="subcellular location">
    <subcellularLocation>
        <location evidence="1 4">Archaeal flagellum</location>
    </subcellularLocation>
</comment>
<dbReference type="GO" id="GO:0097589">
    <property type="term" value="C:archaeal-type flagellum"/>
    <property type="evidence" value="ECO:0007669"/>
    <property type="project" value="UniProtKB-SubCell"/>
</dbReference>
<dbReference type="InterPro" id="IPR013373">
    <property type="entry name" value="Flagellin/pilin_N_arc"/>
</dbReference>
<keyword evidence="5" id="KW-1133">Transmembrane helix</keyword>
<dbReference type="PANTHER" id="PTHR35903:SF1">
    <property type="entry name" value="FLAGELLIN B1"/>
    <property type="match status" value="1"/>
</dbReference>
<comment type="function">
    <text evidence="4">Flagellin is the subunit protein which polymerizes to form the filaments of archaeal flagella.</text>
</comment>
<evidence type="ECO:0000313" key="6">
    <source>
        <dbReference type="EMBL" id="CCJ36815.1"/>
    </source>
</evidence>
<proteinExistence type="inferred from homology"/>
<feature type="transmembrane region" description="Helical" evidence="5">
    <location>
        <begin position="20"/>
        <end position="43"/>
    </location>
</feature>
<evidence type="ECO:0000256" key="4">
    <source>
        <dbReference type="RuleBase" id="RU361282"/>
    </source>
</evidence>
<keyword evidence="6" id="KW-0969">Cilium</keyword>
<dbReference type="AlphaFoldDB" id="I7L0E4"/>
<dbReference type="PATRIC" id="fig|1201294.9.peg.2077"/>
<dbReference type="PANTHER" id="PTHR35903">
    <property type="entry name" value="FLAGELLIN B1"/>
    <property type="match status" value="1"/>
</dbReference>
<dbReference type="EMBL" id="HE964772">
    <property type="protein sequence ID" value="CCJ36815.1"/>
    <property type="molecule type" value="Genomic_DNA"/>
</dbReference>
<name>I7L0E4_METBM</name>
<keyword evidence="6" id="KW-0966">Cell projection</keyword>
<dbReference type="Pfam" id="PF01917">
    <property type="entry name" value="Flagellin_arch-type"/>
    <property type="match status" value="1"/>
</dbReference>
<dbReference type="GO" id="GO:0005198">
    <property type="term" value="F:structural molecule activity"/>
    <property type="evidence" value="ECO:0007669"/>
    <property type="project" value="InterPro"/>
</dbReference>
<comment type="similarity">
    <text evidence="2 4">Belongs to the archaeal flagellin family.</text>
</comment>
<protein>
    <recommendedName>
        <fullName evidence="4">Flagellin</fullName>
    </recommendedName>
</protein>
<dbReference type="GO" id="GO:0097588">
    <property type="term" value="P:archaeal or bacterial-type flagellum-dependent cell motility"/>
    <property type="evidence" value="ECO:0007669"/>
    <property type="project" value="InterPro"/>
</dbReference>
<keyword evidence="3 4" id="KW-0974">Archaeal flagellum</keyword>
<keyword evidence="5" id="KW-0472">Membrane</keyword>
<accession>I7L0E4</accession>
<dbReference type="Proteomes" id="UP000009007">
    <property type="component" value="Chromosome I"/>
</dbReference>
<dbReference type="KEGG" id="mbg:BN140_1892"/>
<evidence type="ECO:0000256" key="1">
    <source>
        <dbReference type="ARBA" id="ARBA00004618"/>
    </source>
</evidence>
<dbReference type="NCBIfam" id="TIGR02537">
    <property type="entry name" value="arch_flag_Nterm"/>
    <property type="match status" value="1"/>
</dbReference>
<evidence type="ECO:0000256" key="2">
    <source>
        <dbReference type="ARBA" id="ARBA00010256"/>
    </source>
</evidence>
<evidence type="ECO:0000256" key="3">
    <source>
        <dbReference type="ARBA" id="ARBA00022440"/>
    </source>
</evidence>
<dbReference type="HOGENOM" id="CLU_084671_1_0_2"/>
<evidence type="ECO:0000256" key="5">
    <source>
        <dbReference type="SAM" id="Phobius"/>
    </source>
</evidence>
<dbReference type="InterPro" id="IPR002774">
    <property type="entry name" value="Flagellin_arc-type"/>
</dbReference>
<dbReference type="STRING" id="1201294.BN140_1892"/>